<dbReference type="EMBL" id="JACJIA010000002">
    <property type="protein sequence ID" value="MBA8950083.1"/>
    <property type="molecule type" value="Genomic_DNA"/>
</dbReference>
<dbReference type="PANTHER" id="PTHR43156:SF2">
    <property type="entry name" value="STAGE II SPORULATION PROTEIN E"/>
    <property type="match status" value="1"/>
</dbReference>
<evidence type="ECO:0000313" key="4">
    <source>
        <dbReference type="EMBL" id="MBA8950083.1"/>
    </source>
</evidence>
<dbReference type="InterPro" id="IPR001789">
    <property type="entry name" value="Sig_transdc_resp-reg_receiver"/>
</dbReference>
<keyword evidence="5" id="KW-1185">Reference proteome</keyword>
<dbReference type="Pfam" id="PF07228">
    <property type="entry name" value="SpoIIE"/>
    <property type="match status" value="1"/>
</dbReference>
<dbReference type="Pfam" id="PF00072">
    <property type="entry name" value="Response_reg"/>
    <property type="match status" value="1"/>
</dbReference>
<protein>
    <submittedName>
        <fullName evidence="4">Serine phosphatase RsbU (Regulator of sigma subunit)</fullName>
    </submittedName>
</protein>
<dbReference type="Gene3D" id="3.40.50.2300">
    <property type="match status" value="1"/>
</dbReference>
<dbReference type="AlphaFoldDB" id="A0A7W3QKL8"/>
<evidence type="ECO:0000256" key="2">
    <source>
        <dbReference type="PROSITE-ProRule" id="PRU00169"/>
    </source>
</evidence>
<dbReference type="CDD" id="cd00156">
    <property type="entry name" value="REC"/>
    <property type="match status" value="1"/>
</dbReference>
<dbReference type="GO" id="GO:0016791">
    <property type="term" value="F:phosphatase activity"/>
    <property type="evidence" value="ECO:0007669"/>
    <property type="project" value="TreeGrafter"/>
</dbReference>
<keyword evidence="2" id="KW-0597">Phosphoprotein</keyword>
<evidence type="ECO:0000256" key="1">
    <source>
        <dbReference type="ARBA" id="ARBA00022801"/>
    </source>
</evidence>
<feature type="modified residue" description="4-aspartylphosphate" evidence="2">
    <location>
        <position position="68"/>
    </location>
</feature>
<dbReference type="SUPFAM" id="SSF52172">
    <property type="entry name" value="CheY-like"/>
    <property type="match status" value="1"/>
</dbReference>
<gene>
    <name evidence="4" type="ORF">HNR61_001696</name>
</gene>
<reference evidence="4 5" key="1">
    <citation type="submission" date="2020-08" db="EMBL/GenBank/DDBJ databases">
        <title>Genomic Encyclopedia of Type Strains, Phase IV (KMG-IV): sequencing the most valuable type-strain genomes for metagenomic binning, comparative biology and taxonomic classification.</title>
        <authorList>
            <person name="Goeker M."/>
        </authorList>
    </citation>
    <scope>NUCLEOTIDE SEQUENCE [LARGE SCALE GENOMIC DNA]</scope>
    <source>
        <strain evidence="4 5">DSM 44197</strain>
    </source>
</reference>
<name>A0A7W3QKL8_ACTNM</name>
<dbReference type="InterPro" id="IPR011006">
    <property type="entry name" value="CheY-like_superfamily"/>
</dbReference>
<dbReference type="InterPro" id="IPR036457">
    <property type="entry name" value="PPM-type-like_dom_sf"/>
</dbReference>
<dbReference type="Proteomes" id="UP000572680">
    <property type="component" value="Unassembled WGS sequence"/>
</dbReference>
<feature type="domain" description="Response regulatory" evidence="3">
    <location>
        <begin position="18"/>
        <end position="133"/>
    </location>
</feature>
<comment type="caution">
    <text evidence="4">The sequence shown here is derived from an EMBL/GenBank/DDBJ whole genome shotgun (WGS) entry which is preliminary data.</text>
</comment>
<evidence type="ECO:0000313" key="5">
    <source>
        <dbReference type="Proteomes" id="UP000572680"/>
    </source>
</evidence>
<dbReference type="PANTHER" id="PTHR43156">
    <property type="entry name" value="STAGE II SPORULATION PROTEIN E-RELATED"/>
    <property type="match status" value="1"/>
</dbReference>
<dbReference type="GO" id="GO:0000160">
    <property type="term" value="P:phosphorelay signal transduction system"/>
    <property type="evidence" value="ECO:0007669"/>
    <property type="project" value="InterPro"/>
</dbReference>
<sequence length="399" mass="42889">MTLTHEPVGLPESTDYLRLLLVEDDPGDAFLFQELLRETEPDVKVSVARTLADARAALTPDVQCVIVDLSLPDADGLDALREVLAAAPHTAALVLTGLDDAHAGVAAVAAGAQDYLVKQNVDGALLSRAIRYAIERHRADRSEKQLVEARAVERENARLERGLLPVPILTDAGELGHLTRYRPGRDGTLLGGDFYDTVQTEDGVVHAVVGDVSGHGADEASLGVRLRMAWRTLVLAGHTGEDLLRTLDTVLTYERWSEEIFTTLCMVALDPDLRRARIWRAGHPRPLLFTPDGVEPLPGEPCGPALGVLPGMEWPAAEVELGDDWALMVYTDGLVEGLVGDGSARLDLSGLVRLARAAHARGQRAAPLVDGLIEEAERLNGAPLSDDLAVLLLSRGEGR</sequence>
<dbReference type="SMART" id="SM00331">
    <property type="entry name" value="PP2C_SIG"/>
    <property type="match status" value="1"/>
</dbReference>
<dbReference type="InterPro" id="IPR001932">
    <property type="entry name" value="PPM-type_phosphatase-like_dom"/>
</dbReference>
<keyword evidence="1" id="KW-0378">Hydrolase</keyword>
<dbReference type="RefSeq" id="WP_182842554.1">
    <property type="nucleotide sequence ID" value="NZ_BAAALP010000031.1"/>
</dbReference>
<proteinExistence type="predicted"/>
<organism evidence="4 5">
    <name type="scientific">Actinomadura namibiensis</name>
    <dbReference type="NCBI Taxonomy" id="182080"/>
    <lineage>
        <taxon>Bacteria</taxon>
        <taxon>Bacillati</taxon>
        <taxon>Actinomycetota</taxon>
        <taxon>Actinomycetes</taxon>
        <taxon>Streptosporangiales</taxon>
        <taxon>Thermomonosporaceae</taxon>
        <taxon>Actinomadura</taxon>
    </lineage>
</organism>
<dbReference type="PROSITE" id="PS50110">
    <property type="entry name" value="RESPONSE_REGULATORY"/>
    <property type="match status" value="1"/>
</dbReference>
<evidence type="ECO:0000259" key="3">
    <source>
        <dbReference type="PROSITE" id="PS50110"/>
    </source>
</evidence>
<dbReference type="SMART" id="SM00448">
    <property type="entry name" value="REC"/>
    <property type="match status" value="1"/>
</dbReference>
<dbReference type="InterPro" id="IPR052016">
    <property type="entry name" value="Bact_Sigma-Reg"/>
</dbReference>
<dbReference type="Gene3D" id="3.60.40.10">
    <property type="entry name" value="PPM-type phosphatase domain"/>
    <property type="match status" value="1"/>
</dbReference>
<accession>A0A7W3QKL8</accession>